<dbReference type="PANTHER" id="PTHR43673">
    <property type="entry name" value="NAD(P)H NITROREDUCTASE YDGI-RELATED"/>
    <property type="match status" value="1"/>
</dbReference>
<keyword evidence="7" id="KW-0408">Iron</keyword>
<dbReference type="Proteomes" id="UP000004892">
    <property type="component" value="Unassembled WGS sequence"/>
</dbReference>
<dbReference type="HOGENOM" id="CLU_070764_2_2_10"/>
<dbReference type="PROSITE" id="PS51379">
    <property type="entry name" value="4FE4S_FER_2"/>
    <property type="match status" value="2"/>
</dbReference>
<keyword evidence="6" id="KW-0560">Oxidoreductase</keyword>
<reference evidence="10 11" key="1">
    <citation type="submission" date="2012-01" db="EMBL/GenBank/DDBJ databases">
        <title>The Genome Sequence of Odoribacter laneus YIT 12061.</title>
        <authorList>
            <consortium name="The Broad Institute Genome Sequencing Platform"/>
            <person name="Earl A."/>
            <person name="Ward D."/>
            <person name="Feldgarden M."/>
            <person name="Gevers D."/>
            <person name="Morotomi M."/>
            <person name="Young S.K."/>
            <person name="Zeng Q."/>
            <person name="Gargeya S."/>
            <person name="Fitzgerald M."/>
            <person name="Haas B."/>
            <person name="Abouelleil A."/>
            <person name="Alvarado L."/>
            <person name="Arachchi H.M."/>
            <person name="Berlin A."/>
            <person name="Chapman S.B."/>
            <person name="Gearin G."/>
            <person name="Goldberg J."/>
            <person name="Griggs A."/>
            <person name="Gujja S."/>
            <person name="Hansen M."/>
            <person name="Heiman D."/>
            <person name="Howarth C."/>
            <person name="Larimer J."/>
            <person name="Lui A."/>
            <person name="MacDonald P.J.P."/>
            <person name="McCowen C."/>
            <person name="Montmayeur A."/>
            <person name="Murphy C."/>
            <person name="Neiman D."/>
            <person name="Pearson M."/>
            <person name="Priest M."/>
            <person name="Roberts A."/>
            <person name="Saif S."/>
            <person name="Shea T."/>
            <person name="Sisk P."/>
            <person name="Stolte C."/>
            <person name="Sykes S."/>
            <person name="Wortman J."/>
            <person name="Nusbaum C."/>
            <person name="Birren B."/>
        </authorList>
    </citation>
    <scope>NUCLEOTIDE SEQUENCE [LARGE SCALE GENOMIC DNA]</scope>
    <source>
        <strain evidence="10 11">YIT 12061</strain>
    </source>
</reference>
<dbReference type="InterPro" id="IPR000415">
    <property type="entry name" value="Nitroreductase-like"/>
</dbReference>
<evidence type="ECO:0000313" key="11">
    <source>
        <dbReference type="Proteomes" id="UP000004892"/>
    </source>
</evidence>
<keyword evidence="11" id="KW-1185">Reference proteome</keyword>
<dbReference type="STRING" id="742817.HMPREF9449_00356"/>
<dbReference type="Gene3D" id="3.40.109.10">
    <property type="entry name" value="NADH Oxidase"/>
    <property type="match status" value="1"/>
</dbReference>
<dbReference type="GeneID" id="98068011"/>
<dbReference type="InterPro" id="IPR017896">
    <property type="entry name" value="4Fe4S_Fe-S-bd"/>
</dbReference>
<keyword evidence="4" id="KW-0288">FMN</keyword>
<dbReference type="SUPFAM" id="SSF55469">
    <property type="entry name" value="FMN-dependent nitroreductase-like"/>
    <property type="match status" value="1"/>
</dbReference>
<evidence type="ECO:0000256" key="3">
    <source>
        <dbReference type="ARBA" id="ARBA00022630"/>
    </source>
</evidence>
<keyword evidence="8" id="KW-0411">Iron-sulfur</keyword>
<evidence type="ECO:0000256" key="2">
    <source>
        <dbReference type="ARBA" id="ARBA00007118"/>
    </source>
</evidence>
<gene>
    <name evidence="10" type="ORF">HMPREF9449_00356</name>
</gene>
<accession>H1DDM0</accession>
<organism evidence="10 11">
    <name type="scientific">Odoribacter laneus YIT 12061</name>
    <dbReference type="NCBI Taxonomy" id="742817"/>
    <lineage>
        <taxon>Bacteria</taxon>
        <taxon>Pseudomonadati</taxon>
        <taxon>Bacteroidota</taxon>
        <taxon>Bacteroidia</taxon>
        <taxon>Bacteroidales</taxon>
        <taxon>Odoribacteraceae</taxon>
        <taxon>Odoribacter</taxon>
    </lineage>
</organism>
<dbReference type="InterPro" id="IPR017900">
    <property type="entry name" value="4Fe4S_Fe_S_CS"/>
</dbReference>
<dbReference type="GO" id="GO:0016491">
    <property type="term" value="F:oxidoreductase activity"/>
    <property type="evidence" value="ECO:0007669"/>
    <property type="project" value="UniProtKB-KW"/>
</dbReference>
<name>H1DDM0_9BACT</name>
<evidence type="ECO:0000256" key="4">
    <source>
        <dbReference type="ARBA" id="ARBA00022643"/>
    </source>
</evidence>
<dbReference type="RefSeq" id="WP_009135510.1">
    <property type="nucleotide sequence ID" value="NZ_JH594596.1"/>
</dbReference>
<evidence type="ECO:0000313" key="10">
    <source>
        <dbReference type="EMBL" id="EHP50667.1"/>
    </source>
</evidence>
<dbReference type="GO" id="GO:0051536">
    <property type="term" value="F:iron-sulfur cluster binding"/>
    <property type="evidence" value="ECO:0007669"/>
    <property type="project" value="UniProtKB-KW"/>
</dbReference>
<evidence type="ECO:0000259" key="9">
    <source>
        <dbReference type="PROSITE" id="PS51379"/>
    </source>
</evidence>
<comment type="caution">
    <text evidence="10">The sequence shown here is derived from an EMBL/GenBank/DDBJ whole genome shotgun (WGS) entry which is preliminary data.</text>
</comment>
<sequence>MELTLDINPEKCIRCGECVKICPSMILRQEEKKGKVKVRELQNCIVCGHCVAVCPTEAVRHSEFPAEKVHAFRYEDYPAPDQMMLLLKARRSNRAFSDKPVPPEMLMQIVEAAHRAPTASNAQELGYTIVTDPAKLRLITAFTLDVFRSALKKMQNPLLTPLVKWLMPDAFRYIPVFERLLQEDAVGNDLILRKAKAVLFIHAPRESRFGCQDANLAYQNGSLMAECLGISQFYTGFVCSAIEQEKKGGLEKALEIEGKIYAGMALGMPAFRYRNYIDRKEVEVRRW</sequence>
<keyword evidence="3" id="KW-0285">Flavoprotein</keyword>
<comment type="cofactor">
    <cofactor evidence="1">
        <name>FMN</name>
        <dbReference type="ChEBI" id="CHEBI:58210"/>
    </cofactor>
</comment>
<dbReference type="eggNOG" id="COG1145">
    <property type="taxonomic scope" value="Bacteria"/>
</dbReference>
<dbReference type="Pfam" id="PF00881">
    <property type="entry name" value="Nitroreductase"/>
    <property type="match status" value="1"/>
</dbReference>
<dbReference type="AlphaFoldDB" id="H1DDM0"/>
<dbReference type="Gene3D" id="3.30.70.20">
    <property type="match status" value="1"/>
</dbReference>
<evidence type="ECO:0000256" key="6">
    <source>
        <dbReference type="ARBA" id="ARBA00023002"/>
    </source>
</evidence>
<dbReference type="eggNOG" id="COG0778">
    <property type="taxonomic scope" value="Bacteria"/>
</dbReference>
<evidence type="ECO:0000256" key="1">
    <source>
        <dbReference type="ARBA" id="ARBA00001917"/>
    </source>
</evidence>
<evidence type="ECO:0000256" key="8">
    <source>
        <dbReference type="ARBA" id="ARBA00023014"/>
    </source>
</evidence>
<dbReference type="Pfam" id="PF13237">
    <property type="entry name" value="Fer4_10"/>
    <property type="match status" value="1"/>
</dbReference>
<dbReference type="PROSITE" id="PS00198">
    <property type="entry name" value="4FE4S_FER_1"/>
    <property type="match status" value="1"/>
</dbReference>
<dbReference type="EMBL" id="ADMC01000005">
    <property type="protein sequence ID" value="EHP50667.1"/>
    <property type="molecule type" value="Genomic_DNA"/>
</dbReference>
<feature type="domain" description="4Fe-4S ferredoxin-type" evidence="9">
    <location>
        <begin position="3"/>
        <end position="32"/>
    </location>
</feature>
<dbReference type="SUPFAM" id="SSF54862">
    <property type="entry name" value="4Fe-4S ferredoxins"/>
    <property type="match status" value="1"/>
</dbReference>
<comment type="similarity">
    <text evidence="2">Belongs to the nitroreductase family.</text>
</comment>
<feature type="domain" description="4Fe-4S ferredoxin-type" evidence="9">
    <location>
        <begin position="34"/>
        <end position="64"/>
    </location>
</feature>
<dbReference type="PATRIC" id="fig|742817.3.peg.374"/>
<protein>
    <recommendedName>
        <fullName evidence="9">4Fe-4S ferredoxin-type domain-containing protein</fullName>
    </recommendedName>
</protein>
<dbReference type="PANTHER" id="PTHR43673:SF2">
    <property type="entry name" value="NITROREDUCTASE"/>
    <property type="match status" value="1"/>
</dbReference>
<keyword evidence="5" id="KW-0479">Metal-binding</keyword>
<evidence type="ECO:0000256" key="7">
    <source>
        <dbReference type="ARBA" id="ARBA00023004"/>
    </source>
</evidence>
<proteinExistence type="inferred from homology"/>
<evidence type="ECO:0000256" key="5">
    <source>
        <dbReference type="ARBA" id="ARBA00022723"/>
    </source>
</evidence>
<dbReference type="GO" id="GO:0046872">
    <property type="term" value="F:metal ion binding"/>
    <property type="evidence" value="ECO:0007669"/>
    <property type="project" value="UniProtKB-KW"/>
</dbReference>
<dbReference type="InterPro" id="IPR029479">
    <property type="entry name" value="Nitroreductase"/>
</dbReference>